<evidence type="ECO:0000313" key="2">
    <source>
        <dbReference type="EMBL" id="CAG1964400.1"/>
    </source>
</evidence>
<organism evidence="2 3">
    <name type="scientific">Gibberella zeae</name>
    <name type="common">Wheat head blight fungus</name>
    <name type="synonym">Fusarium graminearum</name>
    <dbReference type="NCBI Taxonomy" id="5518"/>
    <lineage>
        <taxon>Eukaryota</taxon>
        <taxon>Fungi</taxon>
        <taxon>Dikarya</taxon>
        <taxon>Ascomycota</taxon>
        <taxon>Pezizomycotina</taxon>
        <taxon>Sordariomycetes</taxon>
        <taxon>Hypocreomycetidae</taxon>
        <taxon>Hypocreales</taxon>
        <taxon>Nectriaceae</taxon>
        <taxon>Fusarium</taxon>
    </lineage>
</organism>
<evidence type="ECO:0008006" key="4">
    <source>
        <dbReference type="Google" id="ProtNLM"/>
    </source>
</evidence>
<feature type="region of interest" description="Disordered" evidence="1">
    <location>
        <begin position="26"/>
        <end position="73"/>
    </location>
</feature>
<gene>
    <name evidence="2" type="ORF">MDCFG202_LOCUS17491</name>
</gene>
<accession>A0A9N8NB81</accession>
<sequence length="153" mass="17219">MANTNTKNPHVSRLRPWQRRALENGRTPLPEAQGDQRWLSSPCHSQQPAGSFTQGATSTTPAGESSGKASTNVATPSFSYRFWPEDEMRHLIALRNGGATWAMIYARFATLSHLKMTEFPNRTHEAIKQAYHKRRHAIEQQMENEATGATSHF</sequence>
<feature type="region of interest" description="Disordered" evidence="1">
    <location>
        <begin position="1"/>
        <end position="20"/>
    </location>
</feature>
<comment type="caution">
    <text evidence="2">The sequence shown here is derived from an EMBL/GenBank/DDBJ whole genome shotgun (WGS) entry which is preliminary data.</text>
</comment>
<proteinExistence type="predicted"/>
<feature type="compositionally biased region" description="Polar residues" evidence="1">
    <location>
        <begin position="38"/>
        <end position="73"/>
    </location>
</feature>
<protein>
    <recommendedName>
        <fullName evidence="4">Myb-like domain-containing protein</fullName>
    </recommendedName>
</protein>
<reference evidence="2" key="1">
    <citation type="submission" date="2021-03" db="EMBL/GenBank/DDBJ databases">
        <authorList>
            <person name="Alouane T."/>
            <person name="Langin T."/>
            <person name="Bonhomme L."/>
        </authorList>
    </citation>
    <scope>NUCLEOTIDE SEQUENCE</scope>
    <source>
        <strain evidence="2">MDC_Fg202</strain>
    </source>
</reference>
<dbReference type="Proteomes" id="UP000746612">
    <property type="component" value="Unassembled WGS sequence"/>
</dbReference>
<dbReference type="AlphaFoldDB" id="A0A9N8NB81"/>
<dbReference type="EMBL" id="CAJPIJ010000053">
    <property type="protein sequence ID" value="CAG1964400.1"/>
    <property type="molecule type" value="Genomic_DNA"/>
</dbReference>
<evidence type="ECO:0000313" key="3">
    <source>
        <dbReference type="Proteomes" id="UP000746612"/>
    </source>
</evidence>
<name>A0A9N8NB81_GIBZA</name>
<evidence type="ECO:0000256" key="1">
    <source>
        <dbReference type="SAM" id="MobiDB-lite"/>
    </source>
</evidence>